<evidence type="ECO:0000256" key="3">
    <source>
        <dbReference type="ARBA" id="ARBA00022528"/>
    </source>
</evidence>
<sequence>MEKFRAYREKDSQWKLLFPLFFQEYMYTLAYDHSLNSSIFYEPVDIEIMDSNVKLSFLLVKQLITRMYQQNYSISSVNDYDQNRFIGHNKGYNKNFYSQIISESFGVIVEILFSQRLGCSFEEQEKERKKFQNLQSIHSIFPFLEDNLSHINYVSHILIPYPIHIEILVQILQCWTKDVSFLHLLRFFLRQYHNWNSSIISTLTSNSQKFFLYIYSKEKKRLFQLLYNFYISEFEFVLVFFRKKSCYFGLISSGAFVERTHFYGKIKSLVNVFINFFHKNVWCFRDFFIHYARYQRKAIFGSKGTHLMIKKWEFYFVNFWQYYFQFLYQSYRIERNQLLNYSFSFLGYLSSVSINLLSVRNQILENSYIIEIETKKFDTIVSVVSLIQSLSSAKFCTAAGHSISKSIWADLSDSDIIDRFGRICRNIFHYYSGSSKKQSIYQVKYILKLSCARTLAHKHKSTGAIFVKKLDSSLFSEFFTEKKQVLGLIFPKTLFPLQDLHKLRIWNLDIIYINNLVNDS</sequence>
<dbReference type="AlphaFoldDB" id="A0A2H4EBG2"/>
<evidence type="ECO:0000313" key="12">
    <source>
        <dbReference type="EMBL" id="ANK36069.1"/>
    </source>
</evidence>
<proteinExistence type="inferred from homology"/>
<dbReference type="Pfam" id="PF01824">
    <property type="entry name" value="MatK_N"/>
    <property type="match status" value="1"/>
</dbReference>
<accession>A0A2H4EBG2</accession>
<dbReference type="HAMAP" id="MF_01390">
    <property type="entry name" value="MatK"/>
    <property type="match status" value="1"/>
</dbReference>
<dbReference type="GO" id="GO:0008380">
    <property type="term" value="P:RNA splicing"/>
    <property type="evidence" value="ECO:0007669"/>
    <property type="project" value="UniProtKB-UniRule"/>
</dbReference>
<evidence type="ECO:0000256" key="4">
    <source>
        <dbReference type="ARBA" id="ARBA00022640"/>
    </source>
</evidence>
<dbReference type="GeneID" id="35447230"/>
<dbReference type="GO" id="GO:0008033">
    <property type="term" value="P:tRNA processing"/>
    <property type="evidence" value="ECO:0007669"/>
    <property type="project" value="UniProtKB-KW"/>
</dbReference>
<feature type="domain" description="Domain X" evidence="10">
    <location>
        <begin position="375"/>
        <end position="485"/>
    </location>
</feature>
<evidence type="ECO:0000256" key="5">
    <source>
        <dbReference type="ARBA" id="ARBA00022664"/>
    </source>
</evidence>
<evidence type="ECO:0000259" key="11">
    <source>
        <dbReference type="Pfam" id="PF01824"/>
    </source>
</evidence>
<organism evidence="12">
    <name type="scientific">Burmannia coelestis</name>
    <dbReference type="NCBI Taxonomy" id="167573"/>
    <lineage>
        <taxon>Eukaryota</taxon>
        <taxon>Viridiplantae</taxon>
        <taxon>Streptophyta</taxon>
        <taxon>Embryophyta</taxon>
        <taxon>Tracheophyta</taxon>
        <taxon>Spermatophyta</taxon>
        <taxon>Magnoliopsida</taxon>
        <taxon>Liliopsida</taxon>
        <taxon>Dioscoreales</taxon>
        <taxon>Burmanniaceae</taxon>
        <taxon>Burmannia</taxon>
    </lineage>
</organism>
<reference evidence="12" key="1">
    <citation type="submission" date="2015-09" db="EMBL/GenBank/DDBJ databases">
        <title>Multiple independent plastid gene losses in the Burmannia (Burmanniaceae).</title>
        <authorList>
            <person name="Jo S."/>
            <person name="Kim K.-J."/>
        </authorList>
    </citation>
    <scope>NUCLEOTIDE SEQUENCE</scope>
</reference>
<evidence type="ECO:0000256" key="2">
    <source>
        <dbReference type="ARBA" id="ARBA00006621"/>
    </source>
</evidence>
<dbReference type="GO" id="GO:0006397">
    <property type="term" value="P:mRNA processing"/>
    <property type="evidence" value="ECO:0007669"/>
    <property type="project" value="UniProtKB-KW"/>
</dbReference>
<evidence type="ECO:0000256" key="7">
    <source>
        <dbReference type="ARBA" id="ARBA00022884"/>
    </source>
</evidence>
<dbReference type="PANTHER" id="PTHR34811:SF1">
    <property type="entry name" value="MATURASE K"/>
    <property type="match status" value="1"/>
</dbReference>
<keyword evidence="4 9" id="KW-0934">Plastid</keyword>
<name>A0A2H4EBG2_9LILI</name>
<keyword evidence="3 9" id="KW-0150">Chloroplast</keyword>
<comment type="subcellular location">
    <subcellularLocation>
        <location evidence="1 8">Plastid</location>
        <location evidence="1 8">Chloroplast</location>
    </subcellularLocation>
</comment>
<dbReference type="EMBL" id="KT734618">
    <property type="protein sequence ID" value="ANK36069.1"/>
    <property type="molecule type" value="Genomic_DNA"/>
</dbReference>
<dbReference type="InterPro" id="IPR024937">
    <property type="entry name" value="Domain_X"/>
</dbReference>
<dbReference type="InterPro" id="IPR024942">
    <property type="entry name" value="Maturase_MatK_N"/>
</dbReference>
<comment type="function">
    <text evidence="8 9">Usually encoded in the trnK tRNA gene intron. Probably assists in splicing its own and other chloroplast group II introns.</text>
</comment>
<dbReference type="Pfam" id="PF01348">
    <property type="entry name" value="Intron_maturas2"/>
    <property type="match status" value="1"/>
</dbReference>
<dbReference type="GO" id="GO:0009507">
    <property type="term" value="C:chloroplast"/>
    <property type="evidence" value="ECO:0007669"/>
    <property type="project" value="UniProtKB-SubCell"/>
</dbReference>
<keyword evidence="7 8" id="KW-0694">RNA-binding</keyword>
<evidence type="ECO:0000256" key="1">
    <source>
        <dbReference type="ARBA" id="ARBA00004229"/>
    </source>
</evidence>
<dbReference type="InterPro" id="IPR002866">
    <property type="entry name" value="Maturase_MatK"/>
</dbReference>
<evidence type="ECO:0000259" key="10">
    <source>
        <dbReference type="Pfam" id="PF01348"/>
    </source>
</evidence>
<dbReference type="RefSeq" id="YP_009449872.1">
    <property type="nucleotide sequence ID" value="NC_036660.1"/>
</dbReference>
<keyword evidence="6 8" id="KW-0819">tRNA processing</keyword>
<protein>
    <recommendedName>
        <fullName evidence="8">Maturase K</fullName>
    </recommendedName>
    <alternativeName>
        <fullName evidence="8">Intron maturase</fullName>
    </alternativeName>
</protein>
<dbReference type="GO" id="GO:0003723">
    <property type="term" value="F:RNA binding"/>
    <property type="evidence" value="ECO:0007669"/>
    <property type="project" value="UniProtKB-KW"/>
</dbReference>
<gene>
    <name evidence="8 12" type="primary">matK</name>
    <name evidence="12" type="ORF">BucoCp002</name>
</gene>
<keyword evidence="5 8" id="KW-0507">mRNA processing</keyword>
<geneLocation type="chloroplast" evidence="12"/>
<evidence type="ECO:0000256" key="9">
    <source>
        <dbReference type="RuleBase" id="RU004226"/>
    </source>
</evidence>
<feature type="domain" description="Maturase MatK N-terminal" evidence="11">
    <location>
        <begin position="1"/>
        <end position="347"/>
    </location>
</feature>
<evidence type="ECO:0000256" key="8">
    <source>
        <dbReference type="HAMAP-Rule" id="MF_01390"/>
    </source>
</evidence>
<dbReference type="PANTHER" id="PTHR34811">
    <property type="entry name" value="MATURASE K"/>
    <property type="match status" value="1"/>
</dbReference>
<evidence type="ECO:0000256" key="6">
    <source>
        <dbReference type="ARBA" id="ARBA00022694"/>
    </source>
</evidence>
<comment type="similarity">
    <text evidence="2 8">Belongs to the intron maturase 2 family. MatK subfamily.</text>
</comment>